<proteinExistence type="predicted"/>
<evidence type="ECO:0000256" key="2">
    <source>
        <dbReference type="ARBA" id="ARBA00022840"/>
    </source>
</evidence>
<keyword evidence="2" id="KW-0067">ATP-binding</keyword>
<protein>
    <submittedName>
        <fullName evidence="5">NACHT domain-containing protein</fullName>
    </submittedName>
</protein>
<dbReference type="AlphaFoldDB" id="A0A5N8XMM9"/>
<dbReference type="RefSeq" id="WP_152774155.1">
    <property type="nucleotide sequence ID" value="NZ_VJZC01000234.1"/>
</dbReference>
<dbReference type="PROSITE" id="PS50837">
    <property type="entry name" value="NACHT"/>
    <property type="match status" value="1"/>
</dbReference>
<accession>A0A5N8XMM9</accession>
<evidence type="ECO:0000256" key="1">
    <source>
        <dbReference type="ARBA" id="ARBA00022741"/>
    </source>
</evidence>
<evidence type="ECO:0000259" key="4">
    <source>
        <dbReference type="PROSITE" id="PS50837"/>
    </source>
</evidence>
<dbReference type="Gene3D" id="3.80.10.10">
    <property type="entry name" value="Ribonuclease Inhibitor"/>
    <property type="match status" value="1"/>
</dbReference>
<dbReference type="InterPro" id="IPR009003">
    <property type="entry name" value="Peptidase_S1_PA"/>
</dbReference>
<dbReference type="InterPro" id="IPR027417">
    <property type="entry name" value="P-loop_NTPase"/>
</dbReference>
<dbReference type="Gene3D" id="3.40.50.300">
    <property type="entry name" value="P-loop containing nucleotide triphosphate hydrolases"/>
    <property type="match status" value="1"/>
</dbReference>
<feature type="region of interest" description="Disordered" evidence="3">
    <location>
        <begin position="1095"/>
        <end position="1140"/>
    </location>
</feature>
<dbReference type="InterPro" id="IPR032675">
    <property type="entry name" value="LRR_dom_sf"/>
</dbReference>
<dbReference type="EMBL" id="VJZC01000234">
    <property type="protein sequence ID" value="MPY60692.1"/>
    <property type="molecule type" value="Genomic_DNA"/>
</dbReference>
<dbReference type="Proteomes" id="UP000400924">
    <property type="component" value="Unassembled WGS sequence"/>
</dbReference>
<sequence>MSSPSKERIAAVLGATRQGSGYLLTPRLVLTAAHVVVGSDSTHVIVPGGRGRILSRLVWEGTHEDCDAALLLADDDLVAPDLAADWGPVRWGQTSDLRPRPNCQAIGYPDVQRGGSGQLDSEQLVGTLKPGSNMVRGGYVVDLDHTPPAPRQGGGSPWAGMSGAALFDGELLLGVVTADPVGWQHGRLTAVPATAIHIVAGFYDAYLEHFGKLPALEDAGRTRTRAPRIGFESDYRSYVEQNYGELRIFGLDFSRGDHAQWPLDTAYLSLELSQQSSQDRVDFLEAAPRHEVSSGRRRVEAALSGRTRVLLRGLAGSGKTTLVQWLAITAARDEFSYRLGHLDDSVPFVLPLRTLIRRGELPGPADFLAATGIPLTPPPDWAEQVMRSGRALLLIDGVDEIPERDRERTQQWLTGLLAAYPDCNCVITTRPTAVSEGWLTRRDFTELSLLPMNQQDVEAFVQRWHLAAFGESAEAAQERDRYAERLLDTLRRKRDLARLATNPLMCAMICALHRDRRTYLPESRMELYGAALSMLLVRRDKERDVGTPEGFGIPEDAQRQLLQEFAWWLIRNGQTEAEQDRVVRLVERLLPAMPAVAPPERARDVLRHLVRRSGLLREPTPQTVDFVHRTFQDYLGAKAAVEAQDLPQVAQHAADPQWEDVVRMAVGHGRPEERAVLIGGLLDRGDTAEDDEIRTRLHLLAAASLEHATMLAPEVRSRAEARAAALVPPRDSEAAEKLASAGPVVLDLLPGPDQLDDREAAATAETAGRIGGEHAFQILRQFGDHPNDLVRQRVGEAWSSFDDDRFADEILSVMDLADTRLTVGTDSQLSALDRVGQVKTLEIKGSFPGERMVPGLLATKPRDLRLVSNDSFRDLGFLADGAPRLRSLELVDCGSLKDYSRISDVNLEQLQLGLMPVGPDMSPLADLRELTSISVNSRQPWGTLATMPLPPGLRDLALGPSTLSVPSLDGIERWPGLTRLHLAAHADALFDPGELRKLVALPELDELDIVLARITRLAELALPPLPHIRTLRLTVDVQGSFGFDELLDVFPGLRRLVAHVIHRSSATLDVDVSALRAVPASFVTIDPAGKVRLTGEKGLPSGSQVRIHSNHDEHSETGLPRAPLSGTGKARFGLRWPRSS</sequence>
<dbReference type="InterPro" id="IPR007111">
    <property type="entry name" value="NACHT_NTPase"/>
</dbReference>
<reference evidence="5 6" key="1">
    <citation type="submission" date="2019-07" db="EMBL/GenBank/DDBJ databases">
        <title>New species of Amycolatopsis and Streptomyces.</title>
        <authorList>
            <person name="Duangmal K."/>
            <person name="Teo W.F.A."/>
            <person name="Lipun K."/>
        </authorList>
    </citation>
    <scope>NUCLEOTIDE SEQUENCE [LARGE SCALE GENOMIC DNA]</scope>
    <source>
        <strain evidence="5 6">NBRC 106415</strain>
    </source>
</reference>
<keyword evidence="1" id="KW-0547">Nucleotide-binding</keyword>
<keyword evidence="6" id="KW-1185">Reference proteome</keyword>
<evidence type="ECO:0000313" key="5">
    <source>
        <dbReference type="EMBL" id="MPY60692.1"/>
    </source>
</evidence>
<dbReference type="SUPFAM" id="SSF50494">
    <property type="entry name" value="Trypsin-like serine proteases"/>
    <property type="match status" value="1"/>
</dbReference>
<evidence type="ECO:0000313" key="6">
    <source>
        <dbReference type="Proteomes" id="UP000400924"/>
    </source>
</evidence>
<dbReference type="Pfam" id="PF05729">
    <property type="entry name" value="NACHT"/>
    <property type="match status" value="1"/>
</dbReference>
<dbReference type="GO" id="GO:0005524">
    <property type="term" value="F:ATP binding"/>
    <property type="evidence" value="ECO:0007669"/>
    <property type="project" value="UniProtKB-KW"/>
</dbReference>
<dbReference type="Gene3D" id="2.40.10.120">
    <property type="match status" value="1"/>
</dbReference>
<feature type="domain" description="NACHT" evidence="4">
    <location>
        <begin position="307"/>
        <end position="642"/>
    </location>
</feature>
<dbReference type="Pfam" id="PF13365">
    <property type="entry name" value="Trypsin_2"/>
    <property type="match status" value="1"/>
</dbReference>
<name>A0A5N8XMM9_9ACTN</name>
<evidence type="ECO:0000256" key="3">
    <source>
        <dbReference type="SAM" id="MobiDB-lite"/>
    </source>
</evidence>
<dbReference type="SUPFAM" id="SSF52047">
    <property type="entry name" value="RNI-like"/>
    <property type="match status" value="1"/>
</dbReference>
<gene>
    <name evidence="5" type="ORF">FNH08_27165</name>
</gene>
<organism evidence="5 6">
    <name type="scientific">Streptomyces spongiae</name>
    <dbReference type="NCBI Taxonomy" id="565072"/>
    <lineage>
        <taxon>Bacteria</taxon>
        <taxon>Bacillati</taxon>
        <taxon>Actinomycetota</taxon>
        <taxon>Actinomycetes</taxon>
        <taxon>Kitasatosporales</taxon>
        <taxon>Streptomycetaceae</taxon>
        <taxon>Streptomyces</taxon>
    </lineage>
</organism>
<dbReference type="PANTHER" id="PTHR46844">
    <property type="entry name" value="SLR5058 PROTEIN"/>
    <property type="match status" value="1"/>
</dbReference>
<dbReference type="OrthoDB" id="135105at2"/>
<comment type="caution">
    <text evidence="5">The sequence shown here is derived from an EMBL/GenBank/DDBJ whole genome shotgun (WGS) entry which is preliminary data.</text>
</comment>
<dbReference type="PANTHER" id="PTHR46844:SF1">
    <property type="entry name" value="SLR5058 PROTEIN"/>
    <property type="match status" value="1"/>
</dbReference>
<dbReference type="SUPFAM" id="SSF52540">
    <property type="entry name" value="P-loop containing nucleoside triphosphate hydrolases"/>
    <property type="match status" value="1"/>
</dbReference>